<dbReference type="EMBL" id="JAKJXO020000005">
    <property type="protein sequence ID" value="KAL1605293.1"/>
    <property type="molecule type" value="Genomic_DNA"/>
</dbReference>
<feature type="compositionally biased region" description="Basic and acidic residues" evidence="1">
    <location>
        <begin position="50"/>
        <end position="60"/>
    </location>
</feature>
<accession>A0ABR3RM58</accession>
<sequence>MRSTSSTSLPGRPWTPPEDVFEESHAPDYTPTFDQHASSLHSPPLQSDTSEAKRPRKLEIRATAPKHATSTLEASPELSAPEASSRSGAQTPSHGSYVKAMPAHNTHPFIADPITPIKTPWSSGLLPSNDIPQYPYTPESIRTTKSHGVRPLSPLPSMPWDTRDSCSSPMQEALLSCASNLESLILSREPTDEQMEYLVTKFEEMAGFLSAPDSQSKQTDDHLFSELDGTLDATGLGIVSEEATKDHVDANDLALSQGYILEVGKYIESVKVHVKDLTMRMEEVKQLNSIQLDVIGELRRDLRKRIPQPKKEKDAPLTDSDPVKNIFPQRNGFWSSISEALDSVSEMLHDW</sequence>
<proteinExistence type="predicted"/>
<organism evidence="2 3">
    <name type="scientific">Paraconiothyrium brasiliense</name>
    <dbReference type="NCBI Taxonomy" id="300254"/>
    <lineage>
        <taxon>Eukaryota</taxon>
        <taxon>Fungi</taxon>
        <taxon>Dikarya</taxon>
        <taxon>Ascomycota</taxon>
        <taxon>Pezizomycotina</taxon>
        <taxon>Dothideomycetes</taxon>
        <taxon>Pleosporomycetidae</taxon>
        <taxon>Pleosporales</taxon>
        <taxon>Massarineae</taxon>
        <taxon>Didymosphaeriaceae</taxon>
        <taxon>Paraconiothyrium</taxon>
    </lineage>
</organism>
<name>A0ABR3RM58_9PLEO</name>
<feature type="compositionally biased region" description="Polar residues" evidence="1">
    <location>
        <begin position="32"/>
        <end position="49"/>
    </location>
</feature>
<keyword evidence="3" id="KW-1185">Reference proteome</keyword>
<evidence type="ECO:0000313" key="3">
    <source>
        <dbReference type="Proteomes" id="UP001521785"/>
    </source>
</evidence>
<evidence type="ECO:0000256" key="1">
    <source>
        <dbReference type="SAM" id="MobiDB-lite"/>
    </source>
</evidence>
<gene>
    <name evidence="2" type="ORF">SLS60_004841</name>
</gene>
<evidence type="ECO:0000313" key="2">
    <source>
        <dbReference type="EMBL" id="KAL1605293.1"/>
    </source>
</evidence>
<comment type="caution">
    <text evidence="2">The sequence shown here is derived from an EMBL/GenBank/DDBJ whole genome shotgun (WGS) entry which is preliminary data.</text>
</comment>
<feature type="compositionally biased region" description="Low complexity" evidence="1">
    <location>
        <begin position="72"/>
        <end position="85"/>
    </location>
</feature>
<dbReference type="Proteomes" id="UP001521785">
    <property type="component" value="Unassembled WGS sequence"/>
</dbReference>
<protein>
    <submittedName>
        <fullName evidence="2">Uncharacterized protein</fullName>
    </submittedName>
</protein>
<feature type="region of interest" description="Disordered" evidence="1">
    <location>
        <begin position="1"/>
        <end position="100"/>
    </location>
</feature>
<reference evidence="2 3" key="1">
    <citation type="submission" date="2024-02" db="EMBL/GenBank/DDBJ databases">
        <title>De novo assembly and annotation of 12 fungi associated with fruit tree decline syndrome in Ontario, Canada.</title>
        <authorList>
            <person name="Sulman M."/>
            <person name="Ellouze W."/>
            <person name="Ilyukhin E."/>
        </authorList>
    </citation>
    <scope>NUCLEOTIDE SEQUENCE [LARGE SCALE GENOMIC DNA]</scope>
    <source>
        <strain evidence="2 3">M42-189</strain>
    </source>
</reference>